<dbReference type="Proteomes" id="UP000712281">
    <property type="component" value="Unassembled WGS sequence"/>
</dbReference>
<name>A0A8S9H9G2_BRACR</name>
<gene>
    <name evidence="2" type="ORF">F2Q68_00014659</name>
</gene>
<evidence type="ECO:0000313" key="3">
    <source>
        <dbReference type="Proteomes" id="UP000712281"/>
    </source>
</evidence>
<accession>A0A8S9H9G2</accession>
<sequence length="105" mass="11776">MIAQTKCYVSQNIVLLDKKIIVASAKPARLSYESIVNVSPSSLPTLQPLSQRPLALAQDHSLVFIVFDQPLFSALRRGERLAGRRRHGRRRPLVRCGHGRVSHSH</sequence>
<evidence type="ECO:0000256" key="1">
    <source>
        <dbReference type="SAM" id="MobiDB-lite"/>
    </source>
</evidence>
<dbReference type="AlphaFoldDB" id="A0A8S9H9G2"/>
<comment type="caution">
    <text evidence="2">The sequence shown here is derived from an EMBL/GenBank/DDBJ whole genome shotgun (WGS) entry which is preliminary data.</text>
</comment>
<dbReference type="EMBL" id="QGKW02001940">
    <property type="protein sequence ID" value="KAF2555175.1"/>
    <property type="molecule type" value="Genomic_DNA"/>
</dbReference>
<evidence type="ECO:0000313" key="2">
    <source>
        <dbReference type="EMBL" id="KAF2555175.1"/>
    </source>
</evidence>
<protein>
    <submittedName>
        <fullName evidence="2">Uncharacterized protein</fullName>
    </submittedName>
</protein>
<organism evidence="2 3">
    <name type="scientific">Brassica cretica</name>
    <name type="common">Mustard</name>
    <dbReference type="NCBI Taxonomy" id="69181"/>
    <lineage>
        <taxon>Eukaryota</taxon>
        <taxon>Viridiplantae</taxon>
        <taxon>Streptophyta</taxon>
        <taxon>Embryophyta</taxon>
        <taxon>Tracheophyta</taxon>
        <taxon>Spermatophyta</taxon>
        <taxon>Magnoliopsida</taxon>
        <taxon>eudicotyledons</taxon>
        <taxon>Gunneridae</taxon>
        <taxon>Pentapetalae</taxon>
        <taxon>rosids</taxon>
        <taxon>malvids</taxon>
        <taxon>Brassicales</taxon>
        <taxon>Brassicaceae</taxon>
        <taxon>Brassiceae</taxon>
        <taxon>Brassica</taxon>
    </lineage>
</organism>
<feature type="region of interest" description="Disordered" evidence="1">
    <location>
        <begin position="83"/>
        <end position="105"/>
    </location>
</feature>
<proteinExistence type="predicted"/>
<reference evidence="2" key="1">
    <citation type="submission" date="2019-12" db="EMBL/GenBank/DDBJ databases">
        <title>Genome sequencing and annotation of Brassica cretica.</title>
        <authorList>
            <person name="Studholme D.J."/>
            <person name="Sarris P.F."/>
        </authorList>
    </citation>
    <scope>NUCLEOTIDE SEQUENCE</scope>
    <source>
        <strain evidence="2">PFS-001/15</strain>
        <tissue evidence="2">Leaf</tissue>
    </source>
</reference>